<dbReference type="Proteomes" id="UP000015105">
    <property type="component" value="Chromosome 3D"/>
</dbReference>
<keyword evidence="2" id="KW-1185">Reference proteome</keyword>
<reference evidence="1" key="3">
    <citation type="journal article" date="2017" name="Nature">
        <title>Genome sequence of the progenitor of the wheat D genome Aegilops tauschii.</title>
        <authorList>
            <person name="Luo M.C."/>
            <person name="Gu Y.Q."/>
            <person name="Puiu D."/>
            <person name="Wang H."/>
            <person name="Twardziok S.O."/>
            <person name="Deal K.R."/>
            <person name="Huo N."/>
            <person name="Zhu T."/>
            <person name="Wang L."/>
            <person name="Wang Y."/>
            <person name="McGuire P.E."/>
            <person name="Liu S."/>
            <person name="Long H."/>
            <person name="Ramasamy R.K."/>
            <person name="Rodriguez J.C."/>
            <person name="Van S.L."/>
            <person name="Yuan L."/>
            <person name="Wang Z."/>
            <person name="Xia Z."/>
            <person name="Xiao L."/>
            <person name="Anderson O.D."/>
            <person name="Ouyang S."/>
            <person name="Liang Y."/>
            <person name="Zimin A.V."/>
            <person name="Pertea G."/>
            <person name="Qi P."/>
            <person name="Bennetzen J.L."/>
            <person name="Dai X."/>
            <person name="Dawson M.W."/>
            <person name="Muller H.G."/>
            <person name="Kugler K."/>
            <person name="Rivarola-Duarte L."/>
            <person name="Spannagl M."/>
            <person name="Mayer K.F.X."/>
            <person name="Lu F.H."/>
            <person name="Bevan M.W."/>
            <person name="Leroy P."/>
            <person name="Li P."/>
            <person name="You F.M."/>
            <person name="Sun Q."/>
            <person name="Liu Z."/>
            <person name="Lyons E."/>
            <person name="Wicker T."/>
            <person name="Salzberg S.L."/>
            <person name="Devos K.M."/>
            <person name="Dvorak J."/>
        </authorList>
    </citation>
    <scope>NUCLEOTIDE SEQUENCE [LARGE SCALE GENOMIC DNA]</scope>
    <source>
        <strain evidence="1">cv. AL8/78</strain>
    </source>
</reference>
<reference evidence="2" key="1">
    <citation type="journal article" date="2014" name="Science">
        <title>Ancient hybridizations among the ancestral genomes of bread wheat.</title>
        <authorList>
            <consortium name="International Wheat Genome Sequencing Consortium,"/>
            <person name="Marcussen T."/>
            <person name="Sandve S.R."/>
            <person name="Heier L."/>
            <person name="Spannagl M."/>
            <person name="Pfeifer M."/>
            <person name="Jakobsen K.S."/>
            <person name="Wulff B.B."/>
            <person name="Steuernagel B."/>
            <person name="Mayer K.F."/>
            <person name="Olsen O.A."/>
        </authorList>
    </citation>
    <scope>NUCLEOTIDE SEQUENCE [LARGE SCALE GENOMIC DNA]</scope>
    <source>
        <strain evidence="2">cv. AL8/78</strain>
    </source>
</reference>
<protein>
    <submittedName>
        <fullName evidence="1">Uncharacterized protein</fullName>
    </submittedName>
</protein>
<reference evidence="2" key="2">
    <citation type="journal article" date="2017" name="Nat. Plants">
        <title>The Aegilops tauschii genome reveals multiple impacts of transposons.</title>
        <authorList>
            <person name="Zhao G."/>
            <person name="Zou C."/>
            <person name="Li K."/>
            <person name="Wang K."/>
            <person name="Li T."/>
            <person name="Gao L."/>
            <person name="Zhang X."/>
            <person name="Wang H."/>
            <person name="Yang Z."/>
            <person name="Liu X."/>
            <person name="Jiang W."/>
            <person name="Mao L."/>
            <person name="Kong X."/>
            <person name="Jiao Y."/>
            <person name="Jia J."/>
        </authorList>
    </citation>
    <scope>NUCLEOTIDE SEQUENCE [LARGE SCALE GENOMIC DNA]</scope>
    <source>
        <strain evidence="2">cv. AL8/78</strain>
    </source>
</reference>
<dbReference type="EnsemblPlants" id="AET3Gv20919700.9">
    <property type="protein sequence ID" value="AET3Gv20919700.9"/>
    <property type="gene ID" value="AET3Gv20919700"/>
</dbReference>
<evidence type="ECO:0000313" key="1">
    <source>
        <dbReference type="EnsemblPlants" id="AET3Gv20919700.9"/>
    </source>
</evidence>
<proteinExistence type="predicted"/>
<evidence type="ECO:0000313" key="2">
    <source>
        <dbReference type="Proteomes" id="UP000015105"/>
    </source>
</evidence>
<organism evidence="1 2">
    <name type="scientific">Aegilops tauschii subsp. strangulata</name>
    <name type="common">Goatgrass</name>
    <dbReference type="NCBI Taxonomy" id="200361"/>
    <lineage>
        <taxon>Eukaryota</taxon>
        <taxon>Viridiplantae</taxon>
        <taxon>Streptophyta</taxon>
        <taxon>Embryophyta</taxon>
        <taxon>Tracheophyta</taxon>
        <taxon>Spermatophyta</taxon>
        <taxon>Magnoliopsida</taxon>
        <taxon>Liliopsida</taxon>
        <taxon>Poales</taxon>
        <taxon>Poaceae</taxon>
        <taxon>BOP clade</taxon>
        <taxon>Pooideae</taxon>
        <taxon>Triticodae</taxon>
        <taxon>Triticeae</taxon>
        <taxon>Triticinae</taxon>
        <taxon>Aegilops</taxon>
    </lineage>
</organism>
<reference evidence="1" key="5">
    <citation type="journal article" date="2021" name="G3 (Bethesda)">
        <title>Aegilops tauschii genome assembly Aet v5.0 features greater sequence contiguity and improved annotation.</title>
        <authorList>
            <person name="Wang L."/>
            <person name="Zhu T."/>
            <person name="Rodriguez J.C."/>
            <person name="Deal K.R."/>
            <person name="Dubcovsky J."/>
            <person name="McGuire P.E."/>
            <person name="Lux T."/>
            <person name="Spannagl M."/>
            <person name="Mayer K.F.X."/>
            <person name="Baldrich P."/>
            <person name="Meyers B.C."/>
            <person name="Huo N."/>
            <person name="Gu Y.Q."/>
            <person name="Zhou H."/>
            <person name="Devos K.M."/>
            <person name="Bennetzen J.L."/>
            <person name="Unver T."/>
            <person name="Budak H."/>
            <person name="Gulick P.J."/>
            <person name="Galiba G."/>
            <person name="Kalapos B."/>
            <person name="Nelson D.R."/>
            <person name="Li P."/>
            <person name="You F.M."/>
            <person name="Luo M.C."/>
            <person name="Dvorak J."/>
        </authorList>
    </citation>
    <scope>NUCLEOTIDE SEQUENCE [LARGE SCALE GENOMIC DNA]</scope>
    <source>
        <strain evidence="1">cv. AL8/78</strain>
    </source>
</reference>
<name>A0A453G839_AEGTS</name>
<reference evidence="1" key="4">
    <citation type="submission" date="2019-03" db="UniProtKB">
        <authorList>
            <consortium name="EnsemblPlants"/>
        </authorList>
    </citation>
    <scope>IDENTIFICATION</scope>
</reference>
<accession>A0A453G839</accession>
<dbReference type="AlphaFoldDB" id="A0A453G839"/>
<sequence length="199" mass="21359">GSGFRRCAPLALLSLPATAPQRVPPLRPATARGRVPPVCCCFHPALPPLCLRQEFDYHGSTRSCGCLFAQGADGAGRSGSRSRGEQQSVLETYNPVSGRIYAVLIVLGASLALRLVSLAVLHRRPEKQVWSIRRAAQVSGLNCLGFSKGIATYWLVQNIWGHLESLIGCSFSNAECLVSSDSRLPPLGQSRASGRPPRP</sequence>
<dbReference type="Gramene" id="AET3Gv20919700.9">
    <property type="protein sequence ID" value="AET3Gv20919700.9"/>
    <property type="gene ID" value="AET3Gv20919700"/>
</dbReference>